<organism evidence="1 2">
    <name type="scientific">Pseudomonas syringae pv. solidagae</name>
    <dbReference type="NCBI Taxonomy" id="264458"/>
    <lineage>
        <taxon>Bacteria</taxon>
        <taxon>Pseudomonadati</taxon>
        <taxon>Pseudomonadota</taxon>
        <taxon>Gammaproteobacteria</taxon>
        <taxon>Pseudomonadales</taxon>
        <taxon>Pseudomonadaceae</taxon>
        <taxon>Pseudomonas</taxon>
        <taxon>Pseudomonas syringae</taxon>
    </lineage>
</organism>
<dbReference type="Proteomes" id="UP000268096">
    <property type="component" value="Unassembled WGS sequence"/>
</dbReference>
<gene>
    <name evidence="1" type="ORF">ALP48_200101</name>
</gene>
<evidence type="ECO:0000313" key="1">
    <source>
        <dbReference type="EMBL" id="RMT39041.1"/>
    </source>
</evidence>
<name>A0A3M5KTP1_PSESX</name>
<dbReference type="AlphaFoldDB" id="A0A3M5KTP1"/>
<comment type="caution">
    <text evidence="1">The sequence shown here is derived from an EMBL/GenBank/DDBJ whole genome shotgun (WGS) entry which is preliminary data.</text>
</comment>
<protein>
    <submittedName>
        <fullName evidence="1">Uncharacterized protein</fullName>
    </submittedName>
</protein>
<reference evidence="1 2" key="1">
    <citation type="submission" date="2018-08" db="EMBL/GenBank/DDBJ databases">
        <title>Recombination of ecologically and evolutionarily significant loci maintains genetic cohesion in the Pseudomonas syringae species complex.</title>
        <authorList>
            <person name="Dillon M."/>
            <person name="Thakur S."/>
            <person name="Almeida R.N.D."/>
            <person name="Weir B.S."/>
            <person name="Guttman D.S."/>
        </authorList>
    </citation>
    <scope>NUCLEOTIDE SEQUENCE [LARGE SCALE GENOMIC DNA]</scope>
    <source>
        <strain evidence="1 2">ICMP 16926</strain>
    </source>
</reference>
<proteinExistence type="predicted"/>
<accession>A0A3M5KTP1</accession>
<dbReference type="EMBL" id="RBTH01000379">
    <property type="protein sequence ID" value="RMT39041.1"/>
    <property type="molecule type" value="Genomic_DNA"/>
</dbReference>
<sequence>MALIVQPFRHSDFSIDYLRGRVPDDIRSVIVRTETPHSLNSLNSRNHHEAKAAFEMHTLSQSAFFNKVCSDDSGNY</sequence>
<evidence type="ECO:0000313" key="2">
    <source>
        <dbReference type="Proteomes" id="UP000268096"/>
    </source>
</evidence>